<keyword evidence="1" id="KW-0472">Membrane</keyword>
<keyword evidence="1" id="KW-1133">Transmembrane helix</keyword>
<evidence type="ECO:0000313" key="3">
    <source>
        <dbReference type="Proteomes" id="UP000235786"/>
    </source>
</evidence>
<name>A0A2J6R4U3_HYAVF</name>
<feature type="transmembrane region" description="Helical" evidence="1">
    <location>
        <begin position="89"/>
        <end position="109"/>
    </location>
</feature>
<evidence type="ECO:0000313" key="2">
    <source>
        <dbReference type="EMBL" id="PMD33532.1"/>
    </source>
</evidence>
<gene>
    <name evidence="2" type="ORF">L207DRAFT_535552</name>
</gene>
<keyword evidence="3" id="KW-1185">Reference proteome</keyword>
<dbReference type="OrthoDB" id="10454475at2759"/>
<proteinExistence type="predicted"/>
<accession>A0A2J6R4U3</accession>
<reference evidence="2 3" key="1">
    <citation type="submission" date="2016-04" db="EMBL/GenBank/DDBJ databases">
        <title>A degradative enzymes factory behind the ericoid mycorrhizal symbiosis.</title>
        <authorList>
            <consortium name="DOE Joint Genome Institute"/>
            <person name="Martino E."/>
            <person name="Morin E."/>
            <person name="Grelet G."/>
            <person name="Kuo A."/>
            <person name="Kohler A."/>
            <person name="Daghino S."/>
            <person name="Barry K."/>
            <person name="Choi C."/>
            <person name="Cichocki N."/>
            <person name="Clum A."/>
            <person name="Copeland A."/>
            <person name="Hainaut M."/>
            <person name="Haridas S."/>
            <person name="Labutti K."/>
            <person name="Lindquist E."/>
            <person name="Lipzen A."/>
            <person name="Khouja H.-R."/>
            <person name="Murat C."/>
            <person name="Ohm R."/>
            <person name="Olson A."/>
            <person name="Spatafora J."/>
            <person name="Veneault-Fourrey C."/>
            <person name="Henrissat B."/>
            <person name="Grigoriev I."/>
            <person name="Martin F."/>
            <person name="Perotto S."/>
        </authorList>
    </citation>
    <scope>NUCLEOTIDE SEQUENCE [LARGE SCALE GENOMIC DNA]</scope>
    <source>
        <strain evidence="2 3">F</strain>
    </source>
</reference>
<evidence type="ECO:0000256" key="1">
    <source>
        <dbReference type="SAM" id="Phobius"/>
    </source>
</evidence>
<feature type="transmembrane region" description="Helical" evidence="1">
    <location>
        <begin position="45"/>
        <end position="68"/>
    </location>
</feature>
<sequence length="219" mass="25002">MPPRTPLLIDVKPTSPKSDAELQSKVAAYVRAIKSIGLIHAAFKLLSFLVGISSLGDFMCYIFQCLILKSAMGGGMFGRDVPSTITLLLYLYSSFSTLTLLILFAMQIVTSQNTRNSYRFLLELGEKEDQFWDAMYVVAQLGAVIQLEYKFWVDNLYANPTVSRDDLWDRIAKVAVHRVEAVEIWRLEKQPGYREKQTPEFIQKLNSFWRDITSRVTGE</sequence>
<dbReference type="Proteomes" id="UP000235786">
    <property type="component" value="Unassembled WGS sequence"/>
</dbReference>
<dbReference type="EMBL" id="KZ613956">
    <property type="protein sequence ID" value="PMD33532.1"/>
    <property type="molecule type" value="Genomic_DNA"/>
</dbReference>
<dbReference type="AlphaFoldDB" id="A0A2J6R4U3"/>
<protein>
    <submittedName>
        <fullName evidence="2">Uncharacterized protein</fullName>
    </submittedName>
</protein>
<keyword evidence="1" id="KW-0812">Transmembrane</keyword>
<organism evidence="2 3">
    <name type="scientific">Hyaloscypha variabilis (strain UAMH 11265 / GT02V1 / F)</name>
    <name type="common">Meliniomyces variabilis</name>
    <dbReference type="NCBI Taxonomy" id="1149755"/>
    <lineage>
        <taxon>Eukaryota</taxon>
        <taxon>Fungi</taxon>
        <taxon>Dikarya</taxon>
        <taxon>Ascomycota</taxon>
        <taxon>Pezizomycotina</taxon>
        <taxon>Leotiomycetes</taxon>
        <taxon>Helotiales</taxon>
        <taxon>Hyaloscyphaceae</taxon>
        <taxon>Hyaloscypha</taxon>
        <taxon>Hyaloscypha variabilis</taxon>
    </lineage>
</organism>